<evidence type="ECO:0000313" key="2">
    <source>
        <dbReference type="EMBL" id="SVA41405.1"/>
    </source>
</evidence>
<feature type="domain" description="Endonuclease/exonuclease/phosphatase" evidence="1">
    <location>
        <begin position="66"/>
        <end position="316"/>
    </location>
</feature>
<dbReference type="EMBL" id="UINC01009228">
    <property type="protein sequence ID" value="SVA41405.1"/>
    <property type="molecule type" value="Genomic_DNA"/>
</dbReference>
<accession>A0A381VM37</accession>
<reference evidence="2" key="1">
    <citation type="submission" date="2018-05" db="EMBL/GenBank/DDBJ databases">
        <authorList>
            <person name="Lanie J.A."/>
            <person name="Ng W.-L."/>
            <person name="Kazmierczak K.M."/>
            <person name="Andrzejewski T.M."/>
            <person name="Davidsen T.M."/>
            <person name="Wayne K.J."/>
            <person name="Tettelin H."/>
            <person name="Glass J.I."/>
            <person name="Rusch D."/>
            <person name="Podicherti R."/>
            <person name="Tsui H.-C.T."/>
            <person name="Winkler M.E."/>
        </authorList>
    </citation>
    <scope>NUCLEOTIDE SEQUENCE</scope>
</reference>
<protein>
    <recommendedName>
        <fullName evidence="1">Endonuclease/exonuclease/phosphatase domain-containing protein</fullName>
    </recommendedName>
</protein>
<dbReference type="PANTHER" id="PTHR42834:SF1">
    <property type="entry name" value="ENDONUCLEASE_EXONUCLEASE_PHOSPHATASE FAMILY PROTEIN (AFU_ORTHOLOGUE AFUA_3G09210)"/>
    <property type="match status" value="1"/>
</dbReference>
<organism evidence="2">
    <name type="scientific">marine metagenome</name>
    <dbReference type="NCBI Taxonomy" id="408172"/>
    <lineage>
        <taxon>unclassified sequences</taxon>
        <taxon>metagenomes</taxon>
        <taxon>ecological metagenomes</taxon>
    </lineage>
</organism>
<gene>
    <name evidence="2" type="ORF">METZ01_LOCUS94259</name>
</gene>
<dbReference type="AlphaFoldDB" id="A0A381VM37"/>
<proteinExistence type="predicted"/>
<dbReference type="SUPFAM" id="SSF56219">
    <property type="entry name" value="DNase I-like"/>
    <property type="match status" value="1"/>
</dbReference>
<dbReference type="Pfam" id="PF19580">
    <property type="entry name" value="Exo_endo_phos_3"/>
    <property type="match status" value="1"/>
</dbReference>
<evidence type="ECO:0000259" key="1">
    <source>
        <dbReference type="Pfam" id="PF19580"/>
    </source>
</evidence>
<name>A0A381VM37_9ZZZZ</name>
<dbReference type="InterPro" id="IPR005135">
    <property type="entry name" value="Endo/exonuclease/phosphatase"/>
</dbReference>
<feature type="non-terminal residue" evidence="2">
    <location>
        <position position="1"/>
    </location>
</feature>
<dbReference type="PANTHER" id="PTHR42834">
    <property type="entry name" value="ENDONUCLEASE/EXONUCLEASE/PHOSPHATASE FAMILY PROTEIN (AFU_ORTHOLOGUE AFUA_3G09210)"/>
    <property type="match status" value="1"/>
</dbReference>
<sequence>VFSFPLAAQEISLMSYNVENLFDNKDDIGKDDKAFLPASFKRSSYHKGHCKKIQVKKWRDECLYLDWNEEAKTKKILNIAKVVSSFGLKGADIIAFQEIENINVLRDLFNELEPLGYVDFVLLEGKDYRGIDSAIISKFPIKKSKLHFIKFSPGFPTRDTRPILEAQIDLSGNTLRVYSVHFPAPFLDSVMRNDAFIHLESLLNSHDDPAVAMGDFNVTSEEETELGTFKDQSKIWDVSHQQGCKECAGTYYYKPKDDWSFLDAILVSKGRGVSFNTNSIDVLINQSNAFKDSSKPKGFDAVSMEGVSDHFPVIAKVNFSN</sequence>
<dbReference type="GO" id="GO:0003824">
    <property type="term" value="F:catalytic activity"/>
    <property type="evidence" value="ECO:0007669"/>
    <property type="project" value="InterPro"/>
</dbReference>
<dbReference type="Gene3D" id="3.60.10.10">
    <property type="entry name" value="Endonuclease/exonuclease/phosphatase"/>
    <property type="match status" value="1"/>
</dbReference>
<dbReference type="InterPro" id="IPR036691">
    <property type="entry name" value="Endo/exonu/phosph_ase_sf"/>
</dbReference>